<dbReference type="EC" id="2.4.2.-" evidence="7"/>
<keyword evidence="11" id="KW-1185">Reference proteome</keyword>
<dbReference type="PROSITE" id="PS51059">
    <property type="entry name" value="PARP_CATALYTIC"/>
    <property type="match status" value="1"/>
</dbReference>
<evidence type="ECO:0000256" key="2">
    <source>
        <dbReference type="ARBA" id="ARBA00022676"/>
    </source>
</evidence>
<comment type="similarity">
    <text evidence="6">Belongs to the ARTD/PARP family.</text>
</comment>
<keyword evidence="3 7" id="KW-0808">Transferase</keyword>
<sequence>MAYPFSADDDRLPHLRFMIGLIVFTYISLPPLVVPDILLSSLMVTGDAVSCKTAVELLRHILSSVSYRMVTLQFPGVSLFLLEDEGQRVVLETEHQNQCIIDTSQLSWKVTGCKSADPWSFVHIPDTSTIQSLMAEELSEAADVRQQCAADLEENRCEDAYTTDDIKAFASLLKNPQSEEDKEEIPAMTSEWNIKQEEDLDIYTDTSAKGQDEVSSETEDEELHQVCKMSRDEFQDRQLDEEAQLLLAIQMSMDTLDTAMEDEEEALQRALQLSLREQVLVEAEEPLQRALEMSLQNSWAYDETSPGQADVNEISGDEIIKAWDTAEIKILAGDETSLVVACAAIRKAVSGKLCTLTLDGVDDFQYKTEIFSALEKKHKVTISEYEGQIQIQGFLQNPLKSQKELSQILGVLHGESRSGLMTLDRQQSVNLIPVLETSEEYNSIVHQFLGTLKGQRAVTQVLQVQKVQNGLLYKQYQLKKASMVHCPKTPIERTLYHGTTENGAKEICHHGFNRSFCGKNATQYGHGVYFAVEATISARERYSTPSSSGNKYILVAQVLTGEFTVGREDMKTPPIKP</sequence>
<evidence type="ECO:0000259" key="9">
    <source>
        <dbReference type="PROSITE" id="PS51059"/>
    </source>
</evidence>
<dbReference type="PROSITE" id="PS50330">
    <property type="entry name" value="UIM"/>
    <property type="match status" value="1"/>
</dbReference>
<dbReference type="InterPro" id="IPR003903">
    <property type="entry name" value="UIM_dom"/>
</dbReference>
<comment type="caution">
    <text evidence="10">The sequence shown here is derived from an EMBL/GenBank/DDBJ whole genome shotgun (WGS) entry which is preliminary data.</text>
</comment>
<dbReference type="PANTHER" id="PTHR14453:SF94">
    <property type="entry name" value="PROTEIN MONO-ADP-RIBOSYLTRANSFERASE PARP10"/>
    <property type="match status" value="1"/>
</dbReference>
<dbReference type="PANTHER" id="PTHR14453">
    <property type="entry name" value="PARP/ZINC FINGER CCCH TYPE DOMAIN CONTAINING PROTEIN"/>
    <property type="match status" value="1"/>
</dbReference>
<dbReference type="Pfam" id="PF02809">
    <property type="entry name" value="UIM"/>
    <property type="match status" value="3"/>
</dbReference>
<keyword evidence="8" id="KW-0472">Membrane</keyword>
<dbReference type="EMBL" id="CAUEEQ010060771">
    <property type="protein sequence ID" value="CAJ0964453.1"/>
    <property type="molecule type" value="Genomic_DNA"/>
</dbReference>
<evidence type="ECO:0000313" key="11">
    <source>
        <dbReference type="Proteomes" id="UP001176940"/>
    </source>
</evidence>
<keyword evidence="5" id="KW-0539">Nucleus</keyword>
<keyword evidence="8" id="KW-1133">Transmembrane helix</keyword>
<dbReference type="Proteomes" id="UP001176940">
    <property type="component" value="Unassembled WGS sequence"/>
</dbReference>
<evidence type="ECO:0000256" key="8">
    <source>
        <dbReference type="SAM" id="Phobius"/>
    </source>
</evidence>
<feature type="transmembrane region" description="Helical" evidence="8">
    <location>
        <begin position="15"/>
        <end position="34"/>
    </location>
</feature>
<reference evidence="10" key="1">
    <citation type="submission" date="2023-07" db="EMBL/GenBank/DDBJ databases">
        <authorList>
            <person name="Stuckert A."/>
        </authorList>
    </citation>
    <scope>NUCLEOTIDE SEQUENCE</scope>
</reference>
<dbReference type="Pfam" id="PF00644">
    <property type="entry name" value="PARP"/>
    <property type="match status" value="1"/>
</dbReference>
<dbReference type="SMART" id="SM00726">
    <property type="entry name" value="UIM"/>
    <property type="match status" value="4"/>
</dbReference>
<name>A0ABN9MFH5_9NEOB</name>
<feature type="non-terminal residue" evidence="10">
    <location>
        <position position="577"/>
    </location>
</feature>
<dbReference type="Gene3D" id="3.90.228.10">
    <property type="match status" value="1"/>
</dbReference>
<dbReference type="SUPFAM" id="SSF56399">
    <property type="entry name" value="ADP-ribosylation"/>
    <property type="match status" value="1"/>
</dbReference>
<feature type="domain" description="PARP catalytic" evidence="9">
    <location>
        <begin position="420"/>
        <end position="577"/>
    </location>
</feature>
<evidence type="ECO:0000256" key="1">
    <source>
        <dbReference type="ARBA" id="ARBA00004123"/>
    </source>
</evidence>
<evidence type="ECO:0000256" key="5">
    <source>
        <dbReference type="ARBA" id="ARBA00023242"/>
    </source>
</evidence>
<accession>A0ABN9MFH5</accession>
<organism evidence="10 11">
    <name type="scientific">Ranitomeya imitator</name>
    <name type="common">mimic poison frog</name>
    <dbReference type="NCBI Taxonomy" id="111125"/>
    <lineage>
        <taxon>Eukaryota</taxon>
        <taxon>Metazoa</taxon>
        <taxon>Chordata</taxon>
        <taxon>Craniata</taxon>
        <taxon>Vertebrata</taxon>
        <taxon>Euteleostomi</taxon>
        <taxon>Amphibia</taxon>
        <taxon>Batrachia</taxon>
        <taxon>Anura</taxon>
        <taxon>Neobatrachia</taxon>
        <taxon>Hyloidea</taxon>
        <taxon>Dendrobatidae</taxon>
        <taxon>Dendrobatinae</taxon>
        <taxon>Ranitomeya</taxon>
    </lineage>
</organism>
<evidence type="ECO:0000256" key="4">
    <source>
        <dbReference type="ARBA" id="ARBA00023027"/>
    </source>
</evidence>
<proteinExistence type="inferred from homology"/>
<evidence type="ECO:0000256" key="6">
    <source>
        <dbReference type="ARBA" id="ARBA00024347"/>
    </source>
</evidence>
<keyword evidence="2 7" id="KW-0328">Glycosyltransferase</keyword>
<gene>
    <name evidence="10" type="ORF">RIMI_LOCUS19222899</name>
</gene>
<protein>
    <recommendedName>
        <fullName evidence="7">Poly [ADP-ribose] polymerase</fullName>
        <shortName evidence="7">PARP</shortName>
        <ecNumber evidence="7">2.4.2.-</ecNumber>
    </recommendedName>
</protein>
<evidence type="ECO:0000256" key="7">
    <source>
        <dbReference type="RuleBase" id="RU362114"/>
    </source>
</evidence>
<dbReference type="InterPro" id="IPR012317">
    <property type="entry name" value="Poly(ADP-ribose)pol_cat_dom"/>
</dbReference>
<dbReference type="InterPro" id="IPR052056">
    <property type="entry name" value="Mono-ARTD/PARP"/>
</dbReference>
<keyword evidence="4 7" id="KW-0520">NAD</keyword>
<evidence type="ECO:0000256" key="3">
    <source>
        <dbReference type="ARBA" id="ARBA00022679"/>
    </source>
</evidence>
<comment type="subcellular location">
    <subcellularLocation>
        <location evidence="1">Nucleus</location>
    </subcellularLocation>
</comment>
<keyword evidence="8" id="KW-0812">Transmembrane</keyword>
<evidence type="ECO:0000313" key="10">
    <source>
        <dbReference type="EMBL" id="CAJ0964453.1"/>
    </source>
</evidence>